<protein>
    <submittedName>
        <fullName evidence="1">Uncharacterized protein</fullName>
    </submittedName>
</protein>
<reference evidence="1" key="1">
    <citation type="submission" date="2019-08" db="EMBL/GenBank/DDBJ databases">
        <authorList>
            <person name="Kucharzyk K."/>
            <person name="Murdoch R.W."/>
            <person name="Higgins S."/>
            <person name="Loffler F."/>
        </authorList>
    </citation>
    <scope>NUCLEOTIDE SEQUENCE</scope>
</reference>
<gene>
    <name evidence="1" type="ORF">SDC9_97669</name>
</gene>
<dbReference type="EMBL" id="VSSQ01013185">
    <property type="protein sequence ID" value="MPM50923.1"/>
    <property type="molecule type" value="Genomic_DNA"/>
</dbReference>
<comment type="caution">
    <text evidence="1">The sequence shown here is derived from an EMBL/GenBank/DDBJ whole genome shotgun (WGS) entry which is preliminary data.</text>
</comment>
<organism evidence="1">
    <name type="scientific">bioreactor metagenome</name>
    <dbReference type="NCBI Taxonomy" id="1076179"/>
    <lineage>
        <taxon>unclassified sequences</taxon>
        <taxon>metagenomes</taxon>
        <taxon>ecological metagenomes</taxon>
    </lineage>
</organism>
<name>A0A645AJ95_9ZZZZ</name>
<dbReference type="AlphaFoldDB" id="A0A645AJ95"/>
<accession>A0A645AJ95</accession>
<sequence>MVIPPTALHLHMLAYHVETKLLDQEQIIDDRLVGGGGHEAERPISLVQNSMMEVSFPIEGEIAILDAEGSESNIAGDHIIFIVDGEGIQIGILRCPWMGIINLTADPLVALRFHLFLPIEVLDDHLIGIPLAFELNMPTALLHVGPYHETPDIGGGDFLKPDRLPDSTLGCVKDAFCMERLFSADDGLAIVGIDCLDDEFILFGEHIGDIEAEGEIPSAMLSYFFGVAPDRALVIHRFKVEQDPSVLA</sequence>
<proteinExistence type="predicted"/>
<evidence type="ECO:0000313" key="1">
    <source>
        <dbReference type="EMBL" id="MPM50923.1"/>
    </source>
</evidence>